<name>A0A0N9ZQD8_PSEAI</name>
<dbReference type="AlphaFoldDB" id="A0A0N9ZQD8"/>
<accession>A0A0N9ZQD8</accession>
<proteinExistence type="predicted"/>
<evidence type="ECO:0000313" key="1">
    <source>
        <dbReference type="EMBL" id="ALI59415.1"/>
    </source>
</evidence>
<organism evidence="1">
    <name type="scientific">Pseudomonas aeruginosa</name>
    <dbReference type="NCBI Taxonomy" id="287"/>
    <lineage>
        <taxon>Bacteria</taxon>
        <taxon>Pseudomonadati</taxon>
        <taxon>Pseudomonadota</taxon>
        <taxon>Gammaproteobacteria</taxon>
        <taxon>Pseudomonadales</taxon>
        <taxon>Pseudomonadaceae</taxon>
        <taxon>Pseudomonas</taxon>
    </lineage>
</organism>
<gene>
    <name evidence="1" type="ORF">CCBH4851_00717</name>
</gene>
<reference evidence="1" key="1">
    <citation type="submission" date="2015-08" db="EMBL/GenBank/DDBJ databases">
        <title>Pseudomonas aeruginosa strain CCBH4851 chromosome region.</title>
        <authorList>
            <person name="Silveira M.C."/>
            <person name="Carvalho-Assef A.P.D."/>
            <person name="Albano R.M."/>
        </authorList>
    </citation>
    <scope>NUCLEOTIDE SEQUENCE</scope>
    <source>
        <strain evidence="1">CCBH4851</strain>
    </source>
</reference>
<dbReference type="EMBL" id="KT454971">
    <property type="protein sequence ID" value="ALI59415.1"/>
    <property type="molecule type" value="Genomic_DNA"/>
</dbReference>
<sequence length="63" mass="6686">MQRSATVHVHPACTSSPQQIQRLQAETGCLVVIFNGKAQLVASRTPGRRYSVTTTSPFGGDAA</sequence>
<protein>
    <submittedName>
        <fullName evidence="1">Uncharacterized protein</fullName>
    </submittedName>
</protein>